<proteinExistence type="predicted"/>
<dbReference type="EMBL" id="JARBDR010000141">
    <property type="protein sequence ID" value="KAJ8320517.1"/>
    <property type="molecule type" value="Genomic_DNA"/>
</dbReference>
<protein>
    <submittedName>
        <fullName evidence="2">Uncharacterized protein</fullName>
    </submittedName>
</protein>
<evidence type="ECO:0000313" key="2">
    <source>
        <dbReference type="EMBL" id="KAJ8320517.1"/>
    </source>
</evidence>
<feature type="compositionally biased region" description="Basic and acidic residues" evidence="1">
    <location>
        <begin position="70"/>
        <end position="82"/>
    </location>
</feature>
<evidence type="ECO:0000313" key="3">
    <source>
        <dbReference type="Proteomes" id="UP001217089"/>
    </source>
</evidence>
<gene>
    <name evidence="2" type="ORF">KUTeg_002104</name>
</gene>
<evidence type="ECO:0000256" key="1">
    <source>
        <dbReference type="SAM" id="MobiDB-lite"/>
    </source>
</evidence>
<dbReference type="Proteomes" id="UP001217089">
    <property type="component" value="Unassembled WGS sequence"/>
</dbReference>
<accession>A0ABQ9FWZ9</accession>
<name>A0ABQ9FWZ9_TEGGR</name>
<feature type="region of interest" description="Disordered" evidence="1">
    <location>
        <begin position="62"/>
        <end position="95"/>
    </location>
</feature>
<organism evidence="2 3">
    <name type="scientific">Tegillarca granosa</name>
    <name type="common">Malaysian cockle</name>
    <name type="synonym">Anadara granosa</name>
    <dbReference type="NCBI Taxonomy" id="220873"/>
    <lineage>
        <taxon>Eukaryota</taxon>
        <taxon>Metazoa</taxon>
        <taxon>Spiralia</taxon>
        <taxon>Lophotrochozoa</taxon>
        <taxon>Mollusca</taxon>
        <taxon>Bivalvia</taxon>
        <taxon>Autobranchia</taxon>
        <taxon>Pteriomorphia</taxon>
        <taxon>Arcoida</taxon>
        <taxon>Arcoidea</taxon>
        <taxon>Arcidae</taxon>
        <taxon>Tegillarca</taxon>
    </lineage>
</organism>
<feature type="compositionally biased region" description="Polar residues" evidence="1">
    <location>
        <begin position="86"/>
        <end position="95"/>
    </location>
</feature>
<keyword evidence="3" id="KW-1185">Reference proteome</keyword>
<reference evidence="2 3" key="1">
    <citation type="submission" date="2022-12" db="EMBL/GenBank/DDBJ databases">
        <title>Chromosome-level genome of Tegillarca granosa.</title>
        <authorList>
            <person name="Kim J."/>
        </authorList>
    </citation>
    <scope>NUCLEOTIDE SEQUENCE [LARGE SCALE GENOMIC DNA]</scope>
    <source>
        <strain evidence="2">Teg-2019</strain>
        <tissue evidence="2">Adductor muscle</tissue>
    </source>
</reference>
<comment type="caution">
    <text evidence="2">The sequence shown here is derived from an EMBL/GenBank/DDBJ whole genome shotgun (WGS) entry which is preliminary data.</text>
</comment>
<sequence>MKVMNACETKNKAKIRNALAVHYFQPLVYGSECFVDGGRNQEAWHGRADILLNHCTINVDTEADDGESETGEKPSKRQKEEEISPEFSSNTEVKLDSNNYDDSLAQTLAMGIVNAFCEVKKDVSLSNKFIPSFSVTERHIRIIMYSCCLDILLLSEKLEIWEDEELNINTLLLVWFALNFDSFEMKVPEQFLERSPQSDFKKCVGHEVYSVYISDMSKPLKEEIKSKKVSLRAEEKGTPMLIAHALYNEQYNKFQNLMEQKGITIFCYQANTKRKSRVYDYLKTINETLLESFLSKDEKSENRYKDHLMMLSSRSPTCKPIFIRPKYTGLIFQREDDLSLAVQDERFSSWKII</sequence>